<sequence>MKTEEWDDLFMNVQKEVFELYKTKRADYSNLQGDPRGSFVRSTRIGIEPHIAALVRLGDKFTLLENFVRNNSYKSHDESVRETVLDIASYAIITAMLINSRSKDESI</sequence>
<evidence type="ECO:0008006" key="3">
    <source>
        <dbReference type="Google" id="ProtNLM"/>
    </source>
</evidence>
<dbReference type="EMBL" id="QJPH01000539">
    <property type="protein sequence ID" value="PZN70960.1"/>
    <property type="molecule type" value="Genomic_DNA"/>
</dbReference>
<comment type="caution">
    <text evidence="1">The sequence shown here is derived from an EMBL/GenBank/DDBJ whole genome shotgun (WGS) entry which is preliminary data.</text>
</comment>
<dbReference type="AlphaFoldDB" id="A0A2W4S595"/>
<name>A0A2W4S595_9GAMM</name>
<evidence type="ECO:0000313" key="1">
    <source>
        <dbReference type="EMBL" id="PZN70960.1"/>
    </source>
</evidence>
<evidence type="ECO:0000313" key="2">
    <source>
        <dbReference type="Proteomes" id="UP000249396"/>
    </source>
</evidence>
<dbReference type="Proteomes" id="UP000249396">
    <property type="component" value="Unassembled WGS sequence"/>
</dbReference>
<reference evidence="1 2" key="1">
    <citation type="journal article" date="2018" name="Aquat. Microb. Ecol.">
        <title>Gammaproteobacterial methanotrophs dominate.</title>
        <authorList>
            <person name="Rissanen A.J."/>
            <person name="Saarenheimo J."/>
            <person name="Tiirola M."/>
            <person name="Peura S."/>
            <person name="Aalto S.L."/>
            <person name="Karvinen A."/>
            <person name="Nykanen H."/>
        </authorList>
    </citation>
    <scope>NUCLEOTIDE SEQUENCE [LARGE SCALE GENOMIC DNA]</scope>
    <source>
        <strain evidence="1">AMbin10</strain>
    </source>
</reference>
<gene>
    <name evidence="1" type="ORF">DM484_27630</name>
</gene>
<proteinExistence type="predicted"/>
<accession>A0A2W4S595</accession>
<protein>
    <recommendedName>
        <fullName evidence="3">Nucleotide modification associated domain-containing protein</fullName>
    </recommendedName>
</protein>
<organism evidence="1 2">
    <name type="scientific">Candidatus Methylumidiphilus alinenensis</name>
    <dbReference type="NCBI Taxonomy" id="2202197"/>
    <lineage>
        <taxon>Bacteria</taxon>
        <taxon>Pseudomonadati</taxon>
        <taxon>Pseudomonadota</taxon>
        <taxon>Gammaproteobacteria</taxon>
        <taxon>Methylococcales</taxon>
        <taxon>Candidatus Methylumidiphilus</taxon>
    </lineage>
</organism>